<evidence type="ECO:0000313" key="3">
    <source>
        <dbReference type="Proteomes" id="UP000189513"/>
    </source>
</evidence>
<keyword evidence="2" id="KW-0378">Hydrolase</keyword>
<dbReference type="Proteomes" id="UP000189513">
    <property type="component" value="Unassembled WGS sequence"/>
</dbReference>
<keyword evidence="1" id="KW-0812">Transmembrane</keyword>
<keyword evidence="2" id="KW-0645">Protease</keyword>
<gene>
    <name evidence="2" type="ORF">BON22_5278</name>
</gene>
<dbReference type="VEuPathDB" id="FungiDB:BON22_5278"/>
<accession>A0A1V2KZW2</accession>
<keyword evidence="1" id="KW-1133">Transmembrane helix</keyword>
<sequence>MITTKQRTSDSSPSWAITTVIGLICLRIALYCFEPEGVSGRTTSSPPTRHTVLKEQEELGYQFDTRLVQEEAAHETLSDWDDGTVFLRFEEGSDKKRGFYALKKGDVYVRKTTDDDSLEEILYEGGSLVYNDEELHIDGATVSPDLKALLLMTNEGSQGCGQLFLAVQRLVLMTFTSIMWRGVNSYTITVQ</sequence>
<dbReference type="AlphaFoldDB" id="A0A1V2KZW2"/>
<evidence type="ECO:0000256" key="1">
    <source>
        <dbReference type="SAM" id="Phobius"/>
    </source>
</evidence>
<keyword evidence="3" id="KW-1185">Reference proteome</keyword>
<name>A0A1V2KZW2_CYBFA</name>
<comment type="caution">
    <text evidence="2">The sequence shown here is derived from an EMBL/GenBank/DDBJ whole genome shotgun (WGS) entry which is preliminary data.</text>
</comment>
<protein>
    <submittedName>
        <fullName evidence="2">Dipeptidyl aminopeptidase B</fullName>
    </submittedName>
</protein>
<evidence type="ECO:0000313" key="2">
    <source>
        <dbReference type="EMBL" id="ONH64865.1"/>
    </source>
</evidence>
<organism evidence="2 3">
    <name type="scientific">Cyberlindnera fabianii</name>
    <name type="common">Yeast</name>
    <name type="synonym">Hansenula fabianii</name>
    <dbReference type="NCBI Taxonomy" id="36022"/>
    <lineage>
        <taxon>Eukaryota</taxon>
        <taxon>Fungi</taxon>
        <taxon>Dikarya</taxon>
        <taxon>Ascomycota</taxon>
        <taxon>Saccharomycotina</taxon>
        <taxon>Saccharomycetes</taxon>
        <taxon>Phaffomycetales</taxon>
        <taxon>Phaffomycetaceae</taxon>
        <taxon>Cyberlindnera</taxon>
    </lineage>
</organism>
<keyword evidence="1" id="KW-0472">Membrane</keyword>
<reference evidence="3" key="1">
    <citation type="journal article" date="2017" name="Genome Announc.">
        <title>Genome sequences of Cyberlindnera fabianii 65, Pichia kudriavzevii 129, and Saccharomyces cerevisiae 131 isolated from fermented masau fruits in Zimbabwe.</title>
        <authorList>
            <person name="van Rijswijck I.M.H."/>
            <person name="Derks M.F.L."/>
            <person name="Abee T."/>
            <person name="de Ridder D."/>
            <person name="Smid E.J."/>
        </authorList>
    </citation>
    <scope>NUCLEOTIDE SEQUENCE [LARGE SCALE GENOMIC DNA]</scope>
    <source>
        <strain evidence="3">65</strain>
    </source>
</reference>
<dbReference type="STRING" id="36022.A0A1V2KZW2"/>
<keyword evidence="2" id="KW-0031">Aminopeptidase</keyword>
<dbReference type="EMBL" id="MPUK01000016">
    <property type="protein sequence ID" value="ONH64865.1"/>
    <property type="molecule type" value="Genomic_DNA"/>
</dbReference>
<feature type="transmembrane region" description="Helical" evidence="1">
    <location>
        <begin position="15"/>
        <end position="33"/>
    </location>
</feature>
<dbReference type="GO" id="GO:0004177">
    <property type="term" value="F:aminopeptidase activity"/>
    <property type="evidence" value="ECO:0007669"/>
    <property type="project" value="UniProtKB-KW"/>
</dbReference>
<proteinExistence type="predicted"/>